<feature type="compositionally biased region" description="Polar residues" evidence="5">
    <location>
        <begin position="142"/>
        <end position="152"/>
    </location>
</feature>
<dbReference type="GO" id="GO:0004601">
    <property type="term" value="F:peroxidase activity"/>
    <property type="evidence" value="ECO:0007669"/>
    <property type="project" value="UniProtKB-KW"/>
</dbReference>
<feature type="region of interest" description="Disordered" evidence="5">
    <location>
        <begin position="668"/>
        <end position="708"/>
    </location>
</feature>
<feature type="region of interest" description="Disordered" evidence="5">
    <location>
        <begin position="115"/>
        <end position="175"/>
    </location>
</feature>
<name>A0A5C5Z5R4_9BACT</name>
<keyword evidence="7" id="KW-0560">Oxidoreductase</keyword>
<dbReference type="OrthoDB" id="9765610at2"/>
<dbReference type="Gene3D" id="1.10.640.10">
    <property type="entry name" value="Haem peroxidase domain superfamily, animal type"/>
    <property type="match status" value="1"/>
</dbReference>
<dbReference type="Pfam" id="PF17210">
    <property type="entry name" value="SdrD_B"/>
    <property type="match status" value="1"/>
</dbReference>
<dbReference type="SUPFAM" id="SSF49478">
    <property type="entry name" value="Cna protein B-type domain"/>
    <property type="match status" value="1"/>
</dbReference>
<dbReference type="PROSITE" id="PS50292">
    <property type="entry name" value="PEROXIDASE_3"/>
    <property type="match status" value="1"/>
</dbReference>
<comment type="caution">
    <text evidence="7">The sequence shown here is derived from an EMBL/GenBank/DDBJ whole genome shotgun (WGS) entry which is preliminary data.</text>
</comment>
<evidence type="ECO:0000256" key="2">
    <source>
        <dbReference type="ARBA" id="ARBA00022525"/>
    </source>
</evidence>
<gene>
    <name evidence="7" type="ORF">CA13_40470</name>
</gene>
<keyword evidence="3" id="KW-0732">Signal</keyword>
<dbReference type="PANTHER" id="PTHR11475">
    <property type="entry name" value="OXIDASE/PEROXIDASE"/>
    <property type="match status" value="1"/>
</dbReference>
<dbReference type="InterPro" id="IPR002105">
    <property type="entry name" value="Dockerin_1_rpt"/>
</dbReference>
<dbReference type="CDD" id="cd09822">
    <property type="entry name" value="peroxinectin_like_bacterial"/>
    <property type="match status" value="1"/>
</dbReference>
<dbReference type="PANTHER" id="PTHR11475:SF4">
    <property type="entry name" value="CHORION PEROXIDASE"/>
    <property type="match status" value="1"/>
</dbReference>
<proteinExistence type="predicted"/>
<organism evidence="7 8">
    <name type="scientific">Novipirellula herctigrandis</name>
    <dbReference type="NCBI Taxonomy" id="2527986"/>
    <lineage>
        <taxon>Bacteria</taxon>
        <taxon>Pseudomonadati</taxon>
        <taxon>Planctomycetota</taxon>
        <taxon>Planctomycetia</taxon>
        <taxon>Pirellulales</taxon>
        <taxon>Pirellulaceae</taxon>
        <taxon>Novipirellula</taxon>
    </lineage>
</organism>
<protein>
    <submittedName>
        <fullName evidence="7">Peroxidase</fullName>
    </submittedName>
</protein>
<dbReference type="Pfam" id="PF03098">
    <property type="entry name" value="An_peroxidase"/>
    <property type="match status" value="1"/>
</dbReference>
<accession>A0A5C5Z5R4</accession>
<dbReference type="InterPro" id="IPR037120">
    <property type="entry name" value="Haem_peroxidase_sf_animal"/>
</dbReference>
<dbReference type="SUPFAM" id="SSF63446">
    <property type="entry name" value="Type I dockerin domain"/>
    <property type="match status" value="1"/>
</dbReference>
<dbReference type="Pfam" id="PF00404">
    <property type="entry name" value="Dockerin_1"/>
    <property type="match status" value="1"/>
</dbReference>
<evidence type="ECO:0000256" key="4">
    <source>
        <dbReference type="ARBA" id="ARBA00023180"/>
    </source>
</evidence>
<keyword evidence="2" id="KW-0964">Secreted</keyword>
<dbReference type="GO" id="GO:0005576">
    <property type="term" value="C:extracellular region"/>
    <property type="evidence" value="ECO:0007669"/>
    <property type="project" value="UniProtKB-SubCell"/>
</dbReference>
<evidence type="ECO:0000256" key="3">
    <source>
        <dbReference type="ARBA" id="ARBA00022729"/>
    </source>
</evidence>
<evidence type="ECO:0000256" key="1">
    <source>
        <dbReference type="ARBA" id="ARBA00004613"/>
    </source>
</evidence>
<dbReference type="EMBL" id="SJPJ01000001">
    <property type="protein sequence ID" value="TWT82584.1"/>
    <property type="molecule type" value="Genomic_DNA"/>
</dbReference>
<dbReference type="PRINTS" id="PR00457">
    <property type="entry name" value="ANPEROXIDASE"/>
</dbReference>
<dbReference type="GO" id="GO:0006979">
    <property type="term" value="P:response to oxidative stress"/>
    <property type="evidence" value="ECO:0007669"/>
    <property type="project" value="InterPro"/>
</dbReference>
<dbReference type="Proteomes" id="UP000315010">
    <property type="component" value="Unassembled WGS sequence"/>
</dbReference>
<dbReference type="Gene3D" id="1.10.1330.10">
    <property type="entry name" value="Dockerin domain"/>
    <property type="match status" value="1"/>
</dbReference>
<feature type="domain" description="SD-repeat containing protein B" evidence="6">
    <location>
        <begin position="705"/>
        <end position="754"/>
    </location>
</feature>
<dbReference type="GO" id="GO:0004553">
    <property type="term" value="F:hydrolase activity, hydrolyzing O-glycosyl compounds"/>
    <property type="evidence" value="ECO:0007669"/>
    <property type="project" value="InterPro"/>
</dbReference>
<evidence type="ECO:0000256" key="5">
    <source>
        <dbReference type="SAM" id="MobiDB-lite"/>
    </source>
</evidence>
<evidence type="ECO:0000313" key="8">
    <source>
        <dbReference type="Proteomes" id="UP000315010"/>
    </source>
</evidence>
<reference evidence="7 8" key="1">
    <citation type="submission" date="2019-02" db="EMBL/GenBank/DDBJ databases">
        <title>Deep-cultivation of Planctomycetes and their phenomic and genomic characterization uncovers novel biology.</title>
        <authorList>
            <person name="Wiegand S."/>
            <person name="Jogler M."/>
            <person name="Boedeker C."/>
            <person name="Pinto D."/>
            <person name="Vollmers J."/>
            <person name="Rivas-Marin E."/>
            <person name="Kohn T."/>
            <person name="Peeters S.H."/>
            <person name="Heuer A."/>
            <person name="Rast P."/>
            <person name="Oberbeckmann S."/>
            <person name="Bunk B."/>
            <person name="Jeske O."/>
            <person name="Meyerdierks A."/>
            <person name="Storesund J.E."/>
            <person name="Kallscheuer N."/>
            <person name="Luecker S."/>
            <person name="Lage O.M."/>
            <person name="Pohl T."/>
            <person name="Merkel B.J."/>
            <person name="Hornburger P."/>
            <person name="Mueller R.-W."/>
            <person name="Bruemmer F."/>
            <person name="Labrenz M."/>
            <person name="Spormann A.M."/>
            <person name="Op Den Camp H."/>
            <person name="Overmann J."/>
            <person name="Amann R."/>
            <person name="Jetten M.S.M."/>
            <person name="Mascher T."/>
            <person name="Medema M.H."/>
            <person name="Devos D.P."/>
            <person name="Kaster A.-K."/>
            <person name="Ovreas L."/>
            <person name="Rohde M."/>
            <person name="Galperin M.Y."/>
            <person name="Jogler C."/>
        </authorList>
    </citation>
    <scope>NUCLEOTIDE SEQUENCE [LARGE SCALE GENOMIC DNA]</scope>
    <source>
        <strain evidence="7 8">CA13</strain>
    </source>
</reference>
<evidence type="ECO:0000259" key="6">
    <source>
        <dbReference type="Pfam" id="PF17210"/>
    </source>
</evidence>
<evidence type="ECO:0000313" key="7">
    <source>
        <dbReference type="EMBL" id="TWT82584.1"/>
    </source>
</evidence>
<keyword evidence="4" id="KW-0325">Glycoprotein</keyword>
<dbReference type="GO" id="GO:0000272">
    <property type="term" value="P:polysaccharide catabolic process"/>
    <property type="evidence" value="ECO:0007669"/>
    <property type="project" value="InterPro"/>
</dbReference>
<feature type="compositionally biased region" description="Basic and acidic residues" evidence="5">
    <location>
        <begin position="688"/>
        <end position="697"/>
    </location>
</feature>
<dbReference type="GO" id="GO:0020037">
    <property type="term" value="F:heme binding"/>
    <property type="evidence" value="ECO:0007669"/>
    <property type="project" value="InterPro"/>
</dbReference>
<keyword evidence="8" id="KW-1185">Reference proteome</keyword>
<dbReference type="InterPro" id="IPR033764">
    <property type="entry name" value="Sdr_B"/>
</dbReference>
<feature type="compositionally biased region" description="Low complexity" evidence="5">
    <location>
        <begin position="668"/>
        <end position="684"/>
    </location>
</feature>
<dbReference type="InterPro" id="IPR010255">
    <property type="entry name" value="Haem_peroxidase_sf"/>
</dbReference>
<dbReference type="InterPro" id="IPR036439">
    <property type="entry name" value="Dockerin_dom_sf"/>
</dbReference>
<dbReference type="Gene3D" id="2.60.40.10">
    <property type="entry name" value="Immunoglobulins"/>
    <property type="match status" value="1"/>
</dbReference>
<dbReference type="InterPro" id="IPR013783">
    <property type="entry name" value="Ig-like_fold"/>
</dbReference>
<dbReference type="InterPro" id="IPR019791">
    <property type="entry name" value="Haem_peroxidase_animal"/>
</dbReference>
<keyword evidence="7" id="KW-0575">Peroxidase</keyword>
<dbReference type="SUPFAM" id="SSF48113">
    <property type="entry name" value="Heme-dependent peroxidases"/>
    <property type="match status" value="1"/>
</dbReference>
<sequence>MNHSHSPNRPRGLMQKLRSWFQAKPERRSRGRRSRQLRAESLETRKLLAADFFHNQLIPEDVNNDGRVSAQDALVVINQMNRHASRDIDTFTDVNQDGQRSAVDALMVINRLNRRDSGGDRLAPPIEDRLDGPVENPVDIPTDTQTGDPTSDLSDEVRSIDGTGNNLENPALGSTDESLLRVANADYADGISEPAGEDRPSAREISNTVSATDLEGTSSERDLSSFLFIWGQFLDHDIDASHAQEGDEAESFDIEVPTGDPLFDPFSTGEQTIPLTRSAIAEGTGTSIDNPAEQLNAITAWIDGSQIYGSDQEVADSLREFVGGRMLISEEGLLPTDDAGNVLAGDIRAAENIALTSMHALFIREHNRIADELSTANSNLTDEEIYQEARATVIAELQSITFNEFLPALLGENAIADYTGYDATVDPSIANEFSTAAFRFGHTTINDTVGFVGNDGLEVQEAISLAEAFFNPSLLEETGIDSILKSGASTISQETDLEVVDSLRNFLFGAPGSGGLDLVSLNIQRGRDHGLADFNSVRVAYGFDAYDSFSDITSDVELQGKLETLYGDVNNIDLWVGLMAEDHANGSSLGETSTLIVADQFERLRDGDRLWYQNTLSGSELREIENTTLADVIERNSNVNSLQANVFFFAPTIVGKVTAADAIAQTDQSQTQLSQTQQARPQQLGRQDGTDRGRNDRPQQSGSMDVPMAGMTIELLDSEGNMIDSTVTDQNGVYRFDSFDNTGEYQIRIASDEPIDVNGSDTLSVLVSTGNATLRGYDFQVIV</sequence>
<comment type="subcellular location">
    <subcellularLocation>
        <location evidence="1">Secreted</location>
    </subcellularLocation>
</comment>
<dbReference type="AlphaFoldDB" id="A0A5C5Z5R4"/>